<protein>
    <submittedName>
        <fullName evidence="2">Uncharacterized protein</fullName>
    </submittedName>
</protein>
<sequence length="67" mass="7275">NEVTARQVREFQTQGEHQGALARSGELPSLSEALCSLGEHSSVQDESQENKSFVSGSNEETLKNSPK</sequence>
<proteinExistence type="predicted"/>
<comment type="caution">
    <text evidence="2">The sequence shown here is derived from an EMBL/GenBank/DDBJ whole genome shotgun (WGS) entry which is preliminary data.</text>
</comment>
<keyword evidence="3" id="KW-1185">Reference proteome</keyword>
<accession>A0A392V5Q1</accession>
<feature type="region of interest" description="Disordered" evidence="1">
    <location>
        <begin position="38"/>
        <end position="67"/>
    </location>
</feature>
<evidence type="ECO:0000313" key="3">
    <source>
        <dbReference type="Proteomes" id="UP000265520"/>
    </source>
</evidence>
<feature type="compositionally biased region" description="Polar residues" evidence="1">
    <location>
        <begin position="1"/>
        <end position="16"/>
    </location>
</feature>
<feature type="compositionally biased region" description="Polar residues" evidence="1">
    <location>
        <begin position="39"/>
        <end position="67"/>
    </location>
</feature>
<evidence type="ECO:0000256" key="1">
    <source>
        <dbReference type="SAM" id="MobiDB-lite"/>
    </source>
</evidence>
<name>A0A392V5Q1_9FABA</name>
<dbReference type="AlphaFoldDB" id="A0A392V5Q1"/>
<evidence type="ECO:0000313" key="2">
    <source>
        <dbReference type="EMBL" id="MCI82753.1"/>
    </source>
</evidence>
<feature type="non-terminal residue" evidence="2">
    <location>
        <position position="1"/>
    </location>
</feature>
<dbReference type="Proteomes" id="UP000265520">
    <property type="component" value="Unassembled WGS sequence"/>
</dbReference>
<organism evidence="2 3">
    <name type="scientific">Trifolium medium</name>
    <dbReference type="NCBI Taxonomy" id="97028"/>
    <lineage>
        <taxon>Eukaryota</taxon>
        <taxon>Viridiplantae</taxon>
        <taxon>Streptophyta</taxon>
        <taxon>Embryophyta</taxon>
        <taxon>Tracheophyta</taxon>
        <taxon>Spermatophyta</taxon>
        <taxon>Magnoliopsida</taxon>
        <taxon>eudicotyledons</taxon>
        <taxon>Gunneridae</taxon>
        <taxon>Pentapetalae</taxon>
        <taxon>rosids</taxon>
        <taxon>fabids</taxon>
        <taxon>Fabales</taxon>
        <taxon>Fabaceae</taxon>
        <taxon>Papilionoideae</taxon>
        <taxon>50 kb inversion clade</taxon>
        <taxon>NPAAA clade</taxon>
        <taxon>Hologalegina</taxon>
        <taxon>IRL clade</taxon>
        <taxon>Trifolieae</taxon>
        <taxon>Trifolium</taxon>
    </lineage>
</organism>
<reference evidence="2 3" key="1">
    <citation type="journal article" date="2018" name="Front. Plant Sci.">
        <title>Red Clover (Trifolium pratense) and Zigzag Clover (T. medium) - A Picture of Genomic Similarities and Differences.</title>
        <authorList>
            <person name="Dluhosova J."/>
            <person name="Istvanek J."/>
            <person name="Nedelnik J."/>
            <person name="Repkova J."/>
        </authorList>
    </citation>
    <scope>NUCLEOTIDE SEQUENCE [LARGE SCALE GENOMIC DNA]</scope>
    <source>
        <strain evidence="3">cv. 10/8</strain>
        <tissue evidence="2">Leaf</tissue>
    </source>
</reference>
<dbReference type="EMBL" id="LXQA011050906">
    <property type="protein sequence ID" value="MCI82753.1"/>
    <property type="molecule type" value="Genomic_DNA"/>
</dbReference>
<feature type="region of interest" description="Disordered" evidence="1">
    <location>
        <begin position="1"/>
        <end position="26"/>
    </location>
</feature>